<protein>
    <recommendedName>
        <fullName evidence="4">DUF304 domain-containing protein</fullName>
    </recommendedName>
</protein>
<accession>A0A5P8P0R4</accession>
<sequence length="165" mass="19008">MNNIDKILHKDESVLAKADISITFYTSIALLYLLGFALLFIGYEYEIGVIGAVLVIRTFFVNMQEIKEKKSYHCLLTEKRLIILKGHKVKEIFPINLEDIRSIYIKPINQTLKDIIDIGTLEVVTTSGGRYVIRNIKRPYLYHKAIIGDIVSATHYSNKYKKNLK</sequence>
<gene>
    <name evidence="2" type="ORF">FJR48_05400</name>
</gene>
<reference evidence="2 3" key="1">
    <citation type="submission" date="2019-09" db="EMBL/GenBank/DDBJ databases">
        <title>Sulfurimonas gotlandica sp. nov., a chemoautotrophic and psychrotolerant epsilonproteobacterium isolated from a pelagic redoxcline, and an emended description of the genus Sulfurimonas.</title>
        <authorList>
            <person name="Wang S."/>
            <person name="Jiang L."/>
            <person name="Shao S."/>
        </authorList>
    </citation>
    <scope>NUCLEOTIDE SEQUENCE [LARGE SCALE GENOMIC DNA]</scope>
    <source>
        <strain evidence="2 3">GYSZ_1</strain>
    </source>
</reference>
<keyword evidence="1" id="KW-0812">Transmembrane</keyword>
<dbReference type="RefSeq" id="WP_152307134.1">
    <property type="nucleotide sequence ID" value="NZ_CP043617.1"/>
</dbReference>
<keyword evidence="1" id="KW-1133">Transmembrane helix</keyword>
<name>A0A5P8P0R4_9BACT</name>
<keyword evidence="3" id="KW-1185">Reference proteome</keyword>
<keyword evidence="1" id="KW-0472">Membrane</keyword>
<organism evidence="2 3">
    <name type="scientific">Sulfurimonas lithotrophica</name>
    <dbReference type="NCBI Taxonomy" id="2590022"/>
    <lineage>
        <taxon>Bacteria</taxon>
        <taxon>Pseudomonadati</taxon>
        <taxon>Campylobacterota</taxon>
        <taxon>Epsilonproteobacteria</taxon>
        <taxon>Campylobacterales</taxon>
        <taxon>Sulfurimonadaceae</taxon>
        <taxon>Sulfurimonas</taxon>
    </lineage>
</organism>
<dbReference type="KEGG" id="sulg:FJR48_05400"/>
<dbReference type="AlphaFoldDB" id="A0A5P8P0R4"/>
<proteinExistence type="predicted"/>
<evidence type="ECO:0000313" key="3">
    <source>
        <dbReference type="Proteomes" id="UP000326944"/>
    </source>
</evidence>
<dbReference type="EMBL" id="CP043617">
    <property type="protein sequence ID" value="QFR49191.1"/>
    <property type="molecule type" value="Genomic_DNA"/>
</dbReference>
<evidence type="ECO:0008006" key="4">
    <source>
        <dbReference type="Google" id="ProtNLM"/>
    </source>
</evidence>
<evidence type="ECO:0000256" key="1">
    <source>
        <dbReference type="SAM" id="Phobius"/>
    </source>
</evidence>
<feature type="transmembrane region" description="Helical" evidence="1">
    <location>
        <begin position="47"/>
        <end position="63"/>
    </location>
</feature>
<dbReference type="OrthoDB" id="5334354at2"/>
<feature type="transmembrane region" description="Helical" evidence="1">
    <location>
        <begin position="20"/>
        <end position="41"/>
    </location>
</feature>
<dbReference type="Proteomes" id="UP000326944">
    <property type="component" value="Chromosome"/>
</dbReference>
<evidence type="ECO:0000313" key="2">
    <source>
        <dbReference type="EMBL" id="QFR49191.1"/>
    </source>
</evidence>